<evidence type="ECO:0000256" key="1">
    <source>
        <dbReference type="ARBA" id="ARBA00007102"/>
    </source>
</evidence>
<dbReference type="PANTHER" id="PTHR13334">
    <property type="entry name" value="MITOCHONDRIAL 28S RIBOSOMAL PROTEIN S10"/>
    <property type="match status" value="1"/>
</dbReference>
<reference evidence="2" key="1">
    <citation type="journal article" date="2021" name="Cell">
        <title>Tracing the genetic footprints of vertebrate landing in non-teleost ray-finned fishes.</title>
        <authorList>
            <person name="Bi X."/>
            <person name="Wang K."/>
            <person name="Yang L."/>
            <person name="Pan H."/>
            <person name="Jiang H."/>
            <person name="Wei Q."/>
            <person name="Fang M."/>
            <person name="Yu H."/>
            <person name="Zhu C."/>
            <person name="Cai Y."/>
            <person name="He Y."/>
            <person name="Gan X."/>
            <person name="Zeng H."/>
            <person name="Yu D."/>
            <person name="Zhu Y."/>
            <person name="Jiang H."/>
            <person name="Qiu Q."/>
            <person name="Yang H."/>
            <person name="Zhang Y.E."/>
            <person name="Wang W."/>
            <person name="Zhu M."/>
            <person name="He S."/>
            <person name="Zhang G."/>
        </authorList>
    </citation>
    <scope>NUCLEOTIDE SEQUENCE</scope>
    <source>
        <strain evidence="2">Pddl_001</strain>
    </source>
</reference>
<feature type="non-terminal residue" evidence="2">
    <location>
        <position position="1"/>
    </location>
</feature>
<comment type="caution">
    <text evidence="2">The sequence shown here is derived from an EMBL/GenBank/DDBJ whole genome shotgun (WGS) entry which is preliminary data.</text>
</comment>
<sequence>MCAAVRASKDLSVLFRRLVLSRQVLRIPGLDFSRSSVISRFFCNSRLSLWVQTAGFHAGSRHCTVAPSITETEEPDCLYKNVSVLVKGHDKAVLDSYQYFATLSAQELGINIDKV</sequence>
<gene>
    <name evidence="2" type="primary">Mrps10</name>
    <name evidence="2" type="ORF">GTO93_0007517</name>
</gene>
<organism evidence="2 3">
    <name type="scientific">Polyodon spathula</name>
    <name type="common">North American paddlefish</name>
    <name type="synonym">Squalus spathula</name>
    <dbReference type="NCBI Taxonomy" id="7913"/>
    <lineage>
        <taxon>Eukaryota</taxon>
        <taxon>Metazoa</taxon>
        <taxon>Chordata</taxon>
        <taxon>Craniata</taxon>
        <taxon>Vertebrata</taxon>
        <taxon>Euteleostomi</taxon>
        <taxon>Actinopterygii</taxon>
        <taxon>Chondrostei</taxon>
        <taxon>Acipenseriformes</taxon>
        <taxon>Polyodontidae</taxon>
        <taxon>Polyodon</taxon>
    </lineage>
</organism>
<accession>A0ABS2Y7N8</accession>
<evidence type="ECO:0000313" key="3">
    <source>
        <dbReference type="Proteomes" id="UP001166093"/>
    </source>
</evidence>
<dbReference type="InterPro" id="IPR040055">
    <property type="entry name" value="Ribosomal_uS10m"/>
</dbReference>
<keyword evidence="3" id="KW-1185">Reference proteome</keyword>
<proteinExistence type="inferred from homology"/>
<dbReference type="Proteomes" id="UP001166093">
    <property type="component" value="Unassembled WGS sequence"/>
</dbReference>
<evidence type="ECO:0000313" key="2">
    <source>
        <dbReference type="EMBL" id="MBN3282281.1"/>
    </source>
</evidence>
<comment type="similarity">
    <text evidence="1">Belongs to the universal ribosomal protein uS10 family.</text>
</comment>
<name>A0ABS2Y7N8_POLSP</name>
<feature type="non-terminal residue" evidence="2">
    <location>
        <position position="115"/>
    </location>
</feature>
<dbReference type="PANTHER" id="PTHR13334:SF4">
    <property type="entry name" value="SMALL RIBOSOMAL SUBUNIT PROTEIN US10M"/>
    <property type="match status" value="1"/>
</dbReference>
<protein>
    <submittedName>
        <fullName evidence="2">RT10 protein</fullName>
    </submittedName>
</protein>
<dbReference type="EMBL" id="JAAWVQ010116228">
    <property type="protein sequence ID" value="MBN3282281.1"/>
    <property type="molecule type" value="Genomic_DNA"/>
</dbReference>